<dbReference type="Proteomes" id="UP000812966">
    <property type="component" value="Unassembled WGS sequence"/>
</dbReference>
<reference evidence="2" key="1">
    <citation type="submission" date="2020-04" db="EMBL/GenBank/DDBJ databases">
        <title>Analysis of mating type loci in Filobasidium floriforme.</title>
        <authorList>
            <person name="Nowrousian M."/>
        </authorList>
    </citation>
    <scope>NUCLEOTIDE SEQUENCE</scope>
    <source>
        <strain evidence="2">CBS 6242</strain>
    </source>
</reference>
<protein>
    <submittedName>
        <fullName evidence="2">Uncharacterized protein</fullName>
    </submittedName>
</protein>
<organism evidence="2 3">
    <name type="scientific">Filobasidium floriforme</name>
    <dbReference type="NCBI Taxonomy" id="5210"/>
    <lineage>
        <taxon>Eukaryota</taxon>
        <taxon>Fungi</taxon>
        <taxon>Dikarya</taxon>
        <taxon>Basidiomycota</taxon>
        <taxon>Agaricomycotina</taxon>
        <taxon>Tremellomycetes</taxon>
        <taxon>Filobasidiales</taxon>
        <taxon>Filobasidiaceae</taxon>
        <taxon>Filobasidium</taxon>
    </lineage>
</organism>
<proteinExistence type="predicted"/>
<keyword evidence="3" id="KW-1185">Reference proteome</keyword>
<gene>
    <name evidence="2" type="ORF">FFLO_04118</name>
</gene>
<evidence type="ECO:0000313" key="3">
    <source>
        <dbReference type="Proteomes" id="UP000812966"/>
    </source>
</evidence>
<evidence type="ECO:0000256" key="1">
    <source>
        <dbReference type="SAM" id="MobiDB-lite"/>
    </source>
</evidence>
<dbReference type="EMBL" id="JABELV010000083">
    <property type="protein sequence ID" value="KAG7531749.1"/>
    <property type="molecule type" value="Genomic_DNA"/>
</dbReference>
<accession>A0A8K0JJG3</accession>
<feature type="compositionally biased region" description="Polar residues" evidence="1">
    <location>
        <begin position="77"/>
        <end position="86"/>
    </location>
</feature>
<sequence length="268" mass="29570">MNEDLGSLNFSEIVSVDIQPIDKHHNEEDKDSSREQGESGTATEGTPSSEYKATKHGFKRFAVKDHAIQTEGPDSAEYNSAPTISSLEPDRRDGMQTASNPGLKAHTSEPENSIRAESSPSSDVDLLSHIKSLEAELRTAQIVNAKLNADGRGHAKHIRDMERAVYGTQELARTLSIADQANIYLLGRYHAVLQENDFLRSEIASFDCQNKDLWDVAFGGTSQSILPTNFDRSLGDHNSEQTSPPCSVATVDHGCERSEDRLMNRVTW</sequence>
<name>A0A8K0JJG3_9TREE</name>
<dbReference type="AlphaFoldDB" id="A0A8K0JJG3"/>
<feature type="region of interest" description="Disordered" evidence="1">
    <location>
        <begin position="1"/>
        <end position="121"/>
    </location>
</feature>
<feature type="compositionally biased region" description="Polar residues" evidence="1">
    <location>
        <begin position="38"/>
        <end position="51"/>
    </location>
</feature>
<comment type="caution">
    <text evidence="2">The sequence shown here is derived from an EMBL/GenBank/DDBJ whole genome shotgun (WGS) entry which is preliminary data.</text>
</comment>
<evidence type="ECO:0000313" key="2">
    <source>
        <dbReference type="EMBL" id="KAG7531749.1"/>
    </source>
</evidence>
<feature type="compositionally biased region" description="Basic and acidic residues" evidence="1">
    <location>
        <begin position="20"/>
        <end position="37"/>
    </location>
</feature>